<dbReference type="Gene3D" id="3.40.367.20">
    <property type="match status" value="1"/>
</dbReference>
<dbReference type="Pfam" id="PF03727">
    <property type="entry name" value="Hexokinase_2"/>
    <property type="match status" value="1"/>
</dbReference>
<keyword evidence="4" id="KW-0808">Transferase</keyword>
<evidence type="ECO:0000256" key="2">
    <source>
        <dbReference type="ARBA" id="ARBA00005007"/>
    </source>
</evidence>
<dbReference type="KEGG" id="alka:J0B03_04490"/>
<evidence type="ECO:0000256" key="9">
    <source>
        <dbReference type="ARBA" id="ARBA00047905"/>
    </source>
</evidence>
<evidence type="ECO:0000256" key="1">
    <source>
        <dbReference type="ARBA" id="ARBA00004921"/>
    </source>
</evidence>
<evidence type="ECO:0000313" key="13">
    <source>
        <dbReference type="Proteomes" id="UP000663499"/>
    </source>
</evidence>
<dbReference type="InterPro" id="IPR043129">
    <property type="entry name" value="ATPase_NBD"/>
</dbReference>
<sequence>MEVAARKFLKQHGMSWESLDLIQESRIFCEEMERGISGRSSSLKMLASYIDPSLEVERDREVVVVDAGGTNFRIGLLRFGEDGPKLYDVQTHPMPGTEEELDAEAFFQALADLIQPTMDQEKADRLGFCFSYPTRITPTRDGRLITFTKELQVRDVEGRLIGEELGKRLRRPVAITVLNDATAALLGLVAVGHRDQRLHSIAMILGTGMNTSYVEYNASIDKEPSLQNKLGSNVVNLESGGYGRIPQGTADRLLDQKTTNPGEQKMEKMMSGAYLGDLFLETILLAVEDGYLPGKPFVQFQKAGFFPTKDLTGFAQGMPSHINVMAEAAEKLSPDQQEFLHALAKGLLRRAAKLAAINLVGISLKMQKSDPVIRRLHLIMEGSTFYGSVHIQHYLDAYLKHAQLNTGIQIERIKLENAALLGAGLAAFARENDHE</sequence>
<dbReference type="PROSITE" id="PS51748">
    <property type="entry name" value="HEXOKINASE_2"/>
    <property type="match status" value="1"/>
</dbReference>
<dbReference type="InterPro" id="IPR022673">
    <property type="entry name" value="Hexokinase_C"/>
</dbReference>
<comment type="catalytic activity">
    <reaction evidence="9">
        <text>D-fructose + ATP = D-fructose 6-phosphate + ADP + H(+)</text>
        <dbReference type="Rhea" id="RHEA:16125"/>
        <dbReference type="ChEBI" id="CHEBI:15378"/>
        <dbReference type="ChEBI" id="CHEBI:30616"/>
        <dbReference type="ChEBI" id="CHEBI:37721"/>
        <dbReference type="ChEBI" id="CHEBI:61527"/>
        <dbReference type="ChEBI" id="CHEBI:456216"/>
        <dbReference type="EC" id="2.7.1.1"/>
    </reaction>
    <physiologicalReaction direction="left-to-right" evidence="9">
        <dbReference type="Rhea" id="RHEA:16126"/>
    </physiologicalReaction>
</comment>
<comment type="similarity">
    <text evidence="3">Belongs to the hexokinase family.</text>
</comment>
<dbReference type="GO" id="GO:0008865">
    <property type="term" value="F:fructokinase activity"/>
    <property type="evidence" value="ECO:0007669"/>
    <property type="project" value="TreeGrafter"/>
</dbReference>
<evidence type="ECO:0000256" key="4">
    <source>
        <dbReference type="ARBA" id="ARBA00022679"/>
    </source>
</evidence>
<evidence type="ECO:0000259" key="11">
    <source>
        <dbReference type="Pfam" id="PF03727"/>
    </source>
</evidence>
<evidence type="ECO:0000256" key="8">
    <source>
        <dbReference type="ARBA" id="ARBA00023152"/>
    </source>
</evidence>
<organism evidence="12 13">
    <name type="scientific">Alkalibacter rhizosphaerae</name>
    <dbReference type="NCBI Taxonomy" id="2815577"/>
    <lineage>
        <taxon>Bacteria</taxon>
        <taxon>Bacillati</taxon>
        <taxon>Bacillota</taxon>
        <taxon>Clostridia</taxon>
        <taxon>Eubacteriales</taxon>
        <taxon>Eubacteriaceae</taxon>
        <taxon>Alkalibacter</taxon>
    </lineage>
</organism>
<evidence type="ECO:0000256" key="3">
    <source>
        <dbReference type="ARBA" id="ARBA00009225"/>
    </source>
</evidence>
<evidence type="ECO:0000256" key="5">
    <source>
        <dbReference type="ARBA" id="ARBA00022741"/>
    </source>
</evidence>
<evidence type="ECO:0000256" key="7">
    <source>
        <dbReference type="ARBA" id="ARBA00022840"/>
    </source>
</evidence>
<dbReference type="GO" id="GO:0005524">
    <property type="term" value="F:ATP binding"/>
    <property type="evidence" value="ECO:0007669"/>
    <property type="project" value="UniProtKB-KW"/>
</dbReference>
<keyword evidence="8" id="KW-0324">Glycolysis</keyword>
<dbReference type="CDD" id="cd24000">
    <property type="entry name" value="ASKHA_NBD_HK"/>
    <property type="match status" value="1"/>
</dbReference>
<dbReference type="Proteomes" id="UP000663499">
    <property type="component" value="Chromosome"/>
</dbReference>
<comment type="pathway">
    <text evidence="2">Carbohydrate metabolism.</text>
</comment>
<dbReference type="InterPro" id="IPR001312">
    <property type="entry name" value="Hexokinase"/>
</dbReference>
<dbReference type="GO" id="GO:0001678">
    <property type="term" value="P:intracellular glucose homeostasis"/>
    <property type="evidence" value="ECO:0007669"/>
    <property type="project" value="InterPro"/>
</dbReference>
<dbReference type="SUPFAM" id="SSF53067">
    <property type="entry name" value="Actin-like ATPase domain"/>
    <property type="match status" value="2"/>
</dbReference>
<accession>A0A974XG97</accession>
<dbReference type="EMBL" id="CP071444">
    <property type="protein sequence ID" value="QSX09327.1"/>
    <property type="molecule type" value="Genomic_DNA"/>
</dbReference>
<dbReference type="PRINTS" id="PR00475">
    <property type="entry name" value="HEXOKINASE"/>
</dbReference>
<keyword evidence="6" id="KW-0418">Kinase</keyword>
<dbReference type="AlphaFoldDB" id="A0A974XG97"/>
<evidence type="ECO:0000259" key="10">
    <source>
        <dbReference type="Pfam" id="PF00349"/>
    </source>
</evidence>
<dbReference type="PANTHER" id="PTHR19443">
    <property type="entry name" value="HEXOKINASE"/>
    <property type="match status" value="1"/>
</dbReference>
<gene>
    <name evidence="12" type="ORF">J0B03_04490</name>
</gene>
<dbReference type="GO" id="GO:0005829">
    <property type="term" value="C:cytosol"/>
    <property type="evidence" value="ECO:0007669"/>
    <property type="project" value="TreeGrafter"/>
</dbReference>
<keyword evidence="7" id="KW-0067">ATP-binding</keyword>
<dbReference type="GO" id="GO:0006096">
    <property type="term" value="P:glycolytic process"/>
    <property type="evidence" value="ECO:0007669"/>
    <property type="project" value="UniProtKB-KW"/>
</dbReference>
<feature type="domain" description="Hexokinase N-terminal" evidence="10">
    <location>
        <begin position="6"/>
        <end position="186"/>
    </location>
</feature>
<dbReference type="GO" id="GO:0005536">
    <property type="term" value="F:D-glucose binding"/>
    <property type="evidence" value="ECO:0007669"/>
    <property type="project" value="InterPro"/>
</dbReference>
<dbReference type="Gene3D" id="3.30.420.40">
    <property type="match status" value="1"/>
</dbReference>
<dbReference type="Pfam" id="PF00349">
    <property type="entry name" value="Hexokinase_1"/>
    <property type="match status" value="1"/>
</dbReference>
<comment type="pathway">
    <text evidence="1">Carbohydrate degradation.</text>
</comment>
<name>A0A974XG97_9FIRM</name>
<keyword evidence="13" id="KW-1185">Reference proteome</keyword>
<evidence type="ECO:0000313" key="12">
    <source>
        <dbReference type="EMBL" id="QSX09327.1"/>
    </source>
</evidence>
<dbReference type="GO" id="GO:0006006">
    <property type="term" value="P:glucose metabolic process"/>
    <property type="evidence" value="ECO:0007669"/>
    <property type="project" value="TreeGrafter"/>
</dbReference>
<dbReference type="InterPro" id="IPR022672">
    <property type="entry name" value="Hexokinase_N"/>
</dbReference>
<protein>
    <submittedName>
        <fullName evidence="12">ROK family protein</fullName>
    </submittedName>
</protein>
<reference evidence="12" key="1">
    <citation type="submission" date="2021-03" db="EMBL/GenBank/DDBJ databases">
        <title>Alkalibacter marinus sp. nov., isolated from tidal flat sediment.</title>
        <authorList>
            <person name="Namirimu T."/>
            <person name="Yang J.-A."/>
            <person name="Yang S.-H."/>
            <person name="Kim Y.-J."/>
            <person name="Kwon K.K."/>
        </authorList>
    </citation>
    <scope>NUCLEOTIDE SEQUENCE</scope>
    <source>
        <strain evidence="12">ES005</strain>
    </source>
</reference>
<proteinExistence type="inferred from homology"/>
<evidence type="ECO:0000256" key="6">
    <source>
        <dbReference type="ARBA" id="ARBA00022777"/>
    </source>
</evidence>
<dbReference type="GO" id="GO:0004340">
    <property type="term" value="F:glucokinase activity"/>
    <property type="evidence" value="ECO:0007669"/>
    <property type="project" value="TreeGrafter"/>
</dbReference>
<dbReference type="RefSeq" id="WP_207300662.1">
    <property type="nucleotide sequence ID" value="NZ_CP071444.1"/>
</dbReference>
<keyword evidence="5" id="KW-0547">Nucleotide-binding</keyword>
<feature type="domain" description="Hexokinase C-terminal" evidence="11">
    <location>
        <begin position="201"/>
        <end position="428"/>
    </location>
</feature>
<dbReference type="PANTHER" id="PTHR19443:SF16">
    <property type="entry name" value="HEXOKINASE TYPE 1-RELATED"/>
    <property type="match status" value="1"/>
</dbReference>